<dbReference type="RefSeq" id="XP_073913466.1">
    <property type="nucleotide sequence ID" value="XM_074057365.1"/>
</dbReference>
<proteinExistence type="predicted"/>
<protein>
    <submittedName>
        <fullName evidence="2">Vomeronasal type-1 receptor 4-like</fullName>
    </submittedName>
</protein>
<gene>
    <name evidence="2" type="primary">LOC141417903</name>
</gene>
<evidence type="ECO:0000313" key="1">
    <source>
        <dbReference type="Proteomes" id="UP001732720"/>
    </source>
</evidence>
<accession>A0AC58L8I0</accession>
<keyword evidence="1" id="KW-1185">Reference proteome</keyword>
<dbReference type="Proteomes" id="UP001732720">
    <property type="component" value="Chromosome 16"/>
</dbReference>
<sequence>MEGSAVAGMIFTLQTLVGILGNSCLLYHYVFLSYTGFRLRSTDMILKHLTIANILALGCKGIPQTMAAFGLEVSFSYISCKLLFYIYRVGRSVSIGSTCFLSVFQAITISPSESMWAQFKVKAPRYIDSSIFLSWILSLPVNILHLMFMTAKGSNDNSTSLKSYGYCSSVRHDKYHDILYSVILTFPDVLYLGLMLCASGSMVFILYRHKQKMQHVHRASISPRSSPESRATKTILLLVSTFVSLYMLSNIINFCVGLIYNPSWLLMNTAAIVNVFFPTVSPFLLMSGDSSIGPWILSMSARFSYWTKILQLANEQKQEAALNCCFQLSLRKLRVGLRPCTSGAFQELACEISEQWLLSKNLCGTLSAQSNQAKVDCTGWLETHTSHHVDLSVN</sequence>
<reference evidence="2" key="1">
    <citation type="submission" date="2025-08" db="UniProtKB">
        <authorList>
            <consortium name="RefSeq"/>
        </authorList>
    </citation>
    <scope>IDENTIFICATION</scope>
</reference>
<evidence type="ECO:0000313" key="2">
    <source>
        <dbReference type="RefSeq" id="XP_073913466.1"/>
    </source>
</evidence>
<name>A0AC58L8I0_CASCN</name>
<organism evidence="1 2">
    <name type="scientific">Castor canadensis</name>
    <name type="common">American beaver</name>
    <dbReference type="NCBI Taxonomy" id="51338"/>
    <lineage>
        <taxon>Eukaryota</taxon>
        <taxon>Metazoa</taxon>
        <taxon>Chordata</taxon>
        <taxon>Craniata</taxon>
        <taxon>Vertebrata</taxon>
        <taxon>Euteleostomi</taxon>
        <taxon>Mammalia</taxon>
        <taxon>Eutheria</taxon>
        <taxon>Euarchontoglires</taxon>
        <taxon>Glires</taxon>
        <taxon>Rodentia</taxon>
        <taxon>Castorimorpha</taxon>
        <taxon>Castoridae</taxon>
        <taxon>Castor</taxon>
    </lineage>
</organism>